<evidence type="ECO:0000313" key="1">
    <source>
        <dbReference type="EMBL" id="MDK2062764.1"/>
    </source>
</evidence>
<reference evidence="1" key="1">
    <citation type="journal article" date="2023" name="Antibiotics">
        <title>Genomic Characterization of Antibiotic-Resistant Campylobacterales Isolated from Chilean Poultry Meat.</title>
        <authorList>
            <person name="Concha-Toloza M."/>
            <person name="Lopez-Cantillo M."/>
            <person name="Molina-Mora J.A."/>
            <person name="Collado L."/>
        </authorList>
    </citation>
    <scope>NUCLEOTIDE SEQUENCE</scope>
    <source>
        <strain evidence="1">FR1p273A</strain>
    </source>
</reference>
<comment type="caution">
    <text evidence="1">The sequence shown here is derived from an EMBL/GenBank/DDBJ whole genome shotgun (WGS) entry which is preliminary data.</text>
</comment>
<evidence type="ECO:0000313" key="2">
    <source>
        <dbReference type="Proteomes" id="UP001237843"/>
    </source>
</evidence>
<reference evidence="1" key="2">
    <citation type="submission" date="2023-02" db="EMBL/GenBank/DDBJ databases">
        <authorList>
            <person name="Concha-Toloza M."/>
            <person name="Lopez-Cantillo M."/>
            <person name="Molina-Mora J."/>
            <person name="Collado L."/>
        </authorList>
    </citation>
    <scope>NUCLEOTIDE SEQUENCE</scope>
    <source>
        <strain evidence="1">FR1p273A</strain>
    </source>
</reference>
<gene>
    <name evidence="1" type="ORF">PT520_09570</name>
</gene>
<name>A0AAW6VR80_9BACT</name>
<evidence type="ECO:0008006" key="3">
    <source>
        <dbReference type="Google" id="ProtNLM"/>
    </source>
</evidence>
<dbReference type="RefSeq" id="WP_284074930.1">
    <property type="nucleotide sequence ID" value="NZ_JAQTJH010000012.1"/>
</dbReference>
<dbReference type="EMBL" id="JAQTJH010000012">
    <property type="protein sequence ID" value="MDK2062764.1"/>
    <property type="molecule type" value="Genomic_DNA"/>
</dbReference>
<dbReference type="Proteomes" id="UP001237843">
    <property type="component" value="Unassembled WGS sequence"/>
</dbReference>
<proteinExistence type="predicted"/>
<protein>
    <recommendedName>
        <fullName evidence="3">DNA-binding protein</fullName>
    </recommendedName>
</protein>
<sequence>MYLEEKLDEMQEQLRNLNQFMMMLMPDLSNKKNVQHFLQITRQTMATYIKEGIIKEDVHYYLDDNGNEIFIPEEIIKLKAFGFRKQPNKAKSENATRVLANMGIKV</sequence>
<dbReference type="AlphaFoldDB" id="A0AAW6VR80"/>
<accession>A0AAW6VR80</accession>
<organism evidence="1 2">
    <name type="scientific">Aliarcobacter butzleri</name>
    <dbReference type="NCBI Taxonomy" id="28197"/>
    <lineage>
        <taxon>Bacteria</taxon>
        <taxon>Pseudomonadati</taxon>
        <taxon>Campylobacterota</taxon>
        <taxon>Epsilonproteobacteria</taxon>
        <taxon>Campylobacterales</taxon>
        <taxon>Arcobacteraceae</taxon>
        <taxon>Aliarcobacter</taxon>
    </lineage>
</organism>